<dbReference type="NCBIfam" id="TIGR00090">
    <property type="entry name" value="rsfS_iojap_ybeB"/>
    <property type="match status" value="1"/>
</dbReference>
<reference evidence="3" key="1">
    <citation type="submission" date="2020-02" db="EMBL/GenBank/DDBJ databases">
        <authorList>
            <person name="Meier V. D."/>
        </authorList>
    </citation>
    <scope>NUCLEOTIDE SEQUENCE</scope>
    <source>
        <strain evidence="3">AVDCRST_MAG82</strain>
    </source>
</reference>
<comment type="subunit">
    <text evidence="2">Interacts with ribosomal protein uL14 (rplN).</text>
</comment>
<protein>
    <recommendedName>
        <fullName evidence="2">Ribosomal silencing factor RsfS</fullName>
    </recommendedName>
</protein>
<dbReference type="GO" id="GO:0005737">
    <property type="term" value="C:cytoplasm"/>
    <property type="evidence" value="ECO:0007669"/>
    <property type="project" value="UniProtKB-SubCell"/>
</dbReference>
<dbReference type="GO" id="GO:0043023">
    <property type="term" value="F:ribosomal large subunit binding"/>
    <property type="evidence" value="ECO:0007669"/>
    <property type="project" value="TreeGrafter"/>
</dbReference>
<dbReference type="GO" id="GO:0042256">
    <property type="term" value="P:cytosolic ribosome assembly"/>
    <property type="evidence" value="ECO:0007669"/>
    <property type="project" value="UniProtKB-UniRule"/>
</dbReference>
<accession>A0A6J4Q7Z9</accession>
<gene>
    <name evidence="2" type="primary">rsfS</name>
    <name evidence="3" type="ORF">AVDCRST_MAG82-2510</name>
</gene>
<keyword evidence="2" id="KW-0963">Cytoplasm</keyword>
<dbReference type="HAMAP" id="MF_01477">
    <property type="entry name" value="Iojap_RsfS"/>
    <property type="match status" value="1"/>
</dbReference>
<dbReference type="Gene3D" id="3.30.460.10">
    <property type="entry name" value="Beta Polymerase, domain 2"/>
    <property type="match status" value="1"/>
</dbReference>
<dbReference type="GO" id="GO:0017148">
    <property type="term" value="P:negative regulation of translation"/>
    <property type="evidence" value="ECO:0007669"/>
    <property type="project" value="UniProtKB-UniRule"/>
</dbReference>
<organism evidence="3">
    <name type="scientific">uncultured Rubrobacteraceae bacterium</name>
    <dbReference type="NCBI Taxonomy" id="349277"/>
    <lineage>
        <taxon>Bacteria</taxon>
        <taxon>Bacillati</taxon>
        <taxon>Actinomycetota</taxon>
        <taxon>Rubrobacteria</taxon>
        <taxon>Rubrobacterales</taxon>
        <taxon>Rubrobacteraceae</taxon>
        <taxon>environmental samples</taxon>
    </lineage>
</organism>
<dbReference type="EMBL" id="CADCVA010000320">
    <property type="protein sequence ID" value="CAA9436493.1"/>
    <property type="molecule type" value="Genomic_DNA"/>
</dbReference>
<comment type="function">
    <text evidence="2">Functions as a ribosomal silencing factor. Interacts with ribosomal protein uL14 (rplN), blocking formation of intersubunit bridge B8. Prevents association of the 30S and 50S ribosomal subunits and the formation of functional ribosomes, thus repressing translation.</text>
</comment>
<keyword evidence="2" id="KW-0810">Translation regulation</keyword>
<dbReference type="InterPro" id="IPR004394">
    <property type="entry name" value="Iojap/RsfS/C7orf30"/>
</dbReference>
<dbReference type="PANTHER" id="PTHR21043:SF0">
    <property type="entry name" value="MITOCHONDRIAL ASSEMBLY OF RIBOSOMAL LARGE SUBUNIT PROTEIN 1"/>
    <property type="match status" value="1"/>
</dbReference>
<dbReference type="AlphaFoldDB" id="A0A6J4Q7Z9"/>
<dbReference type="SUPFAM" id="SSF81301">
    <property type="entry name" value="Nucleotidyltransferase"/>
    <property type="match status" value="1"/>
</dbReference>
<evidence type="ECO:0000256" key="2">
    <source>
        <dbReference type="HAMAP-Rule" id="MF_01477"/>
    </source>
</evidence>
<name>A0A6J4Q7Z9_9ACTN</name>
<comment type="similarity">
    <text evidence="1 2">Belongs to the Iojap/RsfS family.</text>
</comment>
<sequence length="132" mass="15359">MRRDESVARQENFGTEGEALTYEMAATAARAASEMFARDVTLIDLKGLVSYADYFVIASAQTERQTRRIAQEVIEKMIEKGHRPRTKRLDEGTAWISLDFIDVVVHIFTDEARDYYRLESLWRSAPQEHWQE</sequence>
<evidence type="ECO:0000313" key="3">
    <source>
        <dbReference type="EMBL" id="CAA9436493.1"/>
    </source>
</evidence>
<evidence type="ECO:0000256" key="1">
    <source>
        <dbReference type="ARBA" id="ARBA00010574"/>
    </source>
</evidence>
<comment type="subcellular location">
    <subcellularLocation>
        <location evidence="2">Cytoplasm</location>
    </subcellularLocation>
</comment>
<proteinExistence type="inferred from homology"/>
<dbReference type="PANTHER" id="PTHR21043">
    <property type="entry name" value="IOJAP SUPERFAMILY ORTHOLOG"/>
    <property type="match status" value="1"/>
</dbReference>
<dbReference type="Pfam" id="PF02410">
    <property type="entry name" value="RsfS"/>
    <property type="match status" value="1"/>
</dbReference>
<keyword evidence="2" id="KW-0678">Repressor</keyword>
<dbReference type="GO" id="GO:0090071">
    <property type="term" value="P:negative regulation of ribosome biogenesis"/>
    <property type="evidence" value="ECO:0007669"/>
    <property type="project" value="UniProtKB-UniRule"/>
</dbReference>
<dbReference type="InterPro" id="IPR043519">
    <property type="entry name" value="NT_sf"/>
</dbReference>